<gene>
    <name evidence="1" type="ORF">OPT61_g4155</name>
</gene>
<organism evidence="1 2">
    <name type="scientific">Boeremia exigua</name>
    <dbReference type="NCBI Taxonomy" id="749465"/>
    <lineage>
        <taxon>Eukaryota</taxon>
        <taxon>Fungi</taxon>
        <taxon>Dikarya</taxon>
        <taxon>Ascomycota</taxon>
        <taxon>Pezizomycotina</taxon>
        <taxon>Dothideomycetes</taxon>
        <taxon>Pleosporomycetidae</taxon>
        <taxon>Pleosporales</taxon>
        <taxon>Pleosporineae</taxon>
        <taxon>Didymellaceae</taxon>
        <taxon>Boeremia</taxon>
    </lineage>
</organism>
<accession>A0ACC2IFD2</accession>
<comment type="caution">
    <text evidence="1">The sequence shown here is derived from an EMBL/GenBank/DDBJ whole genome shotgun (WGS) entry which is preliminary data.</text>
</comment>
<reference evidence="1" key="1">
    <citation type="submission" date="2022-11" db="EMBL/GenBank/DDBJ databases">
        <title>Genome Sequence of Boeremia exigua.</title>
        <authorList>
            <person name="Buettner E."/>
        </authorList>
    </citation>
    <scope>NUCLEOTIDE SEQUENCE</scope>
    <source>
        <strain evidence="1">CU02</strain>
    </source>
</reference>
<keyword evidence="2" id="KW-1185">Reference proteome</keyword>
<dbReference type="EMBL" id="JAPHNI010000230">
    <property type="protein sequence ID" value="KAJ8113802.1"/>
    <property type="molecule type" value="Genomic_DNA"/>
</dbReference>
<evidence type="ECO:0000313" key="2">
    <source>
        <dbReference type="Proteomes" id="UP001153331"/>
    </source>
</evidence>
<name>A0ACC2IFD2_9PLEO</name>
<dbReference type="Proteomes" id="UP001153331">
    <property type="component" value="Unassembled WGS sequence"/>
</dbReference>
<proteinExistence type="predicted"/>
<protein>
    <submittedName>
        <fullName evidence="1">Uncharacterized protein</fullName>
    </submittedName>
</protein>
<evidence type="ECO:0000313" key="1">
    <source>
        <dbReference type="EMBL" id="KAJ8113802.1"/>
    </source>
</evidence>
<sequence length="85" mass="9385">MHMPLSDVTRLTARRGLGSDGLDSLGWCSRASVNVQGTDNPMNPAQLFSHDDAYWHVLFAVQRALRIEYDIDGELNSGVRAINNA</sequence>